<feature type="compositionally biased region" description="Basic and acidic residues" evidence="4">
    <location>
        <begin position="1"/>
        <end position="23"/>
    </location>
</feature>
<dbReference type="GO" id="GO:0004867">
    <property type="term" value="F:serine-type endopeptidase inhibitor activity"/>
    <property type="evidence" value="ECO:0007669"/>
    <property type="project" value="UniProtKB-KW"/>
</dbReference>
<feature type="domain" description="TmcB/TmcC TPR repeats" evidence="5">
    <location>
        <begin position="497"/>
        <end position="537"/>
    </location>
</feature>
<dbReference type="Gene3D" id="3.30.10.10">
    <property type="entry name" value="Trypsin Inhibitor V, subunit A"/>
    <property type="match status" value="1"/>
</dbReference>
<dbReference type="EMBL" id="LVLJ01002427">
    <property type="protein sequence ID" value="OAE25034.1"/>
    <property type="molecule type" value="Genomic_DNA"/>
</dbReference>
<dbReference type="InterPro" id="IPR011990">
    <property type="entry name" value="TPR-like_helical_dom_sf"/>
</dbReference>
<dbReference type="Proteomes" id="UP000077202">
    <property type="component" value="Unassembled WGS sequence"/>
</dbReference>
<evidence type="ECO:0000259" key="5">
    <source>
        <dbReference type="Pfam" id="PF25474"/>
    </source>
</evidence>
<dbReference type="SUPFAM" id="SSF48452">
    <property type="entry name" value="TPR-like"/>
    <property type="match status" value="1"/>
</dbReference>
<sequence>MVTIEIAEKEQSEIRRERERLSPKEANPGPWMNSKLSNDSGLRCAAQEDPPGDCEPSFSVRCLKEGGEEVGPGSSPCASEQRAPLVLGCVACIVGIVSSLQLRVGFRGRISARCLLLPHQSEQSSSFSSFGGSMKTLLHPMCTPPPRPNSTPLLTSLTGVPLASLPYTWTGRDVEREKESPRRPGLHRSVSFSSVALVSGASSPISQHVGLVDDNRSVDGSEWDFSGDVVPWPRFKRVQSEGELEVLSPGSSLIAAAESLLPPPSRNGNSETNFDGDKKFSTIGRQWSRRVLLRRQSSLSVIPSNSEGSSSCASESEDVQIESLEGVEIDTPGFNDVVEDEIPDYGTSSGNEGFRGSDYLTQMGEYSLLNPNSTKANCLNACDADAGSSDGLESEFRLASEATQGFSAKLAWGSGRDGSGYHGASDGEGYTSIATAANGNLLICNSRGCKPVTNSDHVGPMFIAGGFGMGGGGGSGRNGSVGTSGGSGRGDSLGTDAYYKRALEADPGHPLLLRNYAKFLHEVKRDTSKAESYYERAILANPGDGEVLGLYAKLIWDVYKDEERSGSYFEQALQAAPDNSYVVAAYASFMWASDDVEESPEQLLHCSGQDGTTLRGIFDFHDADHNSSTASGLCGEETRNDLNWFVAASLLHGKDLELELQAEAEALSSKGIRVPPAPQPPLMFGKAGLVKRAWPELRFESVDVAKAKLRQSGVMNIYVLPPGADPAPTGFAVVNGTDQDVWLYPTGPSDLDILYEIPGRGLWHHNRTISDLLRNFYAPTDHSPPLLLILEIIFLSARLDPGWPELVGQEYLTAIDQITNDILGVTVLYGPAGQPRMLDLRLDRVYVDVTASGTVATIPFVG</sequence>
<evidence type="ECO:0000256" key="3">
    <source>
        <dbReference type="ARBA" id="ARBA00022900"/>
    </source>
</evidence>
<keyword evidence="2" id="KW-0646">Protease inhibitor</keyword>
<dbReference type="PANTHER" id="PTHR26312">
    <property type="entry name" value="TETRATRICOPEPTIDE REPEAT PROTEIN 5"/>
    <property type="match status" value="1"/>
</dbReference>
<reference evidence="6" key="1">
    <citation type="submission" date="2016-03" db="EMBL/GenBank/DDBJ databases">
        <title>Mechanisms controlling the formation of the plant cell surface in tip-growing cells are functionally conserved among land plants.</title>
        <authorList>
            <person name="Honkanen S."/>
            <person name="Jones V.A."/>
            <person name="Morieri G."/>
            <person name="Champion C."/>
            <person name="Hetherington A.J."/>
            <person name="Kelly S."/>
            <person name="Saint-Marcoux D."/>
            <person name="Proust H."/>
            <person name="Prescott H."/>
            <person name="Dolan L."/>
        </authorList>
    </citation>
    <scope>NUCLEOTIDE SEQUENCE [LARGE SCALE GENOMIC DNA]</scope>
    <source>
        <tissue evidence="6">Whole gametophyte</tissue>
    </source>
</reference>
<accession>A0A176VW55</accession>
<dbReference type="InterPro" id="IPR000864">
    <property type="entry name" value="Prot_inh_pot1"/>
</dbReference>
<comment type="similarity">
    <text evidence="1">Belongs to the protease inhibitor I13 (potato type I serine protease inhibitor) family.</text>
</comment>
<proteinExistence type="inferred from homology"/>
<dbReference type="Gene3D" id="1.25.40.10">
    <property type="entry name" value="Tetratricopeptide repeat domain"/>
    <property type="match status" value="1"/>
</dbReference>
<dbReference type="InterPro" id="IPR057352">
    <property type="entry name" value="TPR_TmcB/C"/>
</dbReference>
<name>A0A176VW55_MARPO</name>
<keyword evidence="3" id="KW-0722">Serine protease inhibitor</keyword>
<evidence type="ECO:0000313" key="7">
    <source>
        <dbReference type="Proteomes" id="UP000077202"/>
    </source>
</evidence>
<evidence type="ECO:0000313" key="6">
    <source>
        <dbReference type="EMBL" id="OAE25034.1"/>
    </source>
</evidence>
<evidence type="ECO:0000256" key="1">
    <source>
        <dbReference type="ARBA" id="ARBA00008210"/>
    </source>
</evidence>
<protein>
    <recommendedName>
        <fullName evidence="5">TmcB/TmcC TPR repeats domain-containing protein</fullName>
    </recommendedName>
</protein>
<organism evidence="6 7">
    <name type="scientific">Marchantia polymorpha subsp. ruderalis</name>
    <dbReference type="NCBI Taxonomy" id="1480154"/>
    <lineage>
        <taxon>Eukaryota</taxon>
        <taxon>Viridiplantae</taxon>
        <taxon>Streptophyta</taxon>
        <taxon>Embryophyta</taxon>
        <taxon>Marchantiophyta</taxon>
        <taxon>Marchantiopsida</taxon>
        <taxon>Marchantiidae</taxon>
        <taxon>Marchantiales</taxon>
        <taxon>Marchantiaceae</taxon>
        <taxon>Marchantia</taxon>
    </lineage>
</organism>
<dbReference type="Pfam" id="PF00280">
    <property type="entry name" value="potato_inhibit"/>
    <property type="match status" value="1"/>
</dbReference>
<comment type="caution">
    <text evidence="6">The sequence shown here is derived from an EMBL/GenBank/DDBJ whole genome shotgun (WGS) entry which is preliminary data.</text>
</comment>
<dbReference type="Pfam" id="PF25474">
    <property type="entry name" value="TPR_TmcB"/>
    <property type="match status" value="1"/>
</dbReference>
<dbReference type="InterPro" id="IPR036354">
    <property type="entry name" value="Prot_inh_pot1_sf"/>
</dbReference>
<evidence type="ECO:0000256" key="2">
    <source>
        <dbReference type="ARBA" id="ARBA00022690"/>
    </source>
</evidence>
<keyword evidence="7" id="KW-1185">Reference proteome</keyword>
<evidence type="ECO:0000256" key="4">
    <source>
        <dbReference type="SAM" id="MobiDB-lite"/>
    </source>
</evidence>
<dbReference type="GO" id="GO:0009611">
    <property type="term" value="P:response to wounding"/>
    <property type="evidence" value="ECO:0007669"/>
    <property type="project" value="InterPro"/>
</dbReference>
<dbReference type="PANTHER" id="PTHR26312:SF222">
    <property type="entry name" value="EXPRESSED PROTEIN"/>
    <property type="match status" value="1"/>
</dbReference>
<dbReference type="AlphaFoldDB" id="A0A176VW55"/>
<gene>
    <name evidence="6" type="ORF">AXG93_4452s1000</name>
</gene>
<dbReference type="SUPFAM" id="SSF54654">
    <property type="entry name" value="CI-2 family of serine protease inhibitors"/>
    <property type="match status" value="1"/>
</dbReference>
<feature type="region of interest" description="Disordered" evidence="4">
    <location>
        <begin position="1"/>
        <end position="51"/>
    </location>
</feature>